<evidence type="ECO:0000313" key="9">
    <source>
        <dbReference type="Proteomes" id="UP001204144"/>
    </source>
</evidence>
<accession>A0AAE3H4J8</accession>
<comment type="caution">
    <text evidence="8">The sequence shown here is derived from an EMBL/GenBank/DDBJ whole genome shotgun (WGS) entry which is preliminary data.</text>
</comment>
<evidence type="ECO:0000256" key="6">
    <source>
        <dbReference type="SAM" id="Phobius"/>
    </source>
</evidence>
<dbReference type="InterPro" id="IPR007267">
    <property type="entry name" value="GtrA_DPMS_TM"/>
</dbReference>
<dbReference type="GO" id="GO:0005886">
    <property type="term" value="C:plasma membrane"/>
    <property type="evidence" value="ECO:0007669"/>
    <property type="project" value="TreeGrafter"/>
</dbReference>
<evidence type="ECO:0000259" key="7">
    <source>
        <dbReference type="Pfam" id="PF04138"/>
    </source>
</evidence>
<keyword evidence="5 6" id="KW-0472">Membrane</keyword>
<dbReference type="Proteomes" id="UP001204144">
    <property type="component" value="Unassembled WGS sequence"/>
</dbReference>
<evidence type="ECO:0000256" key="5">
    <source>
        <dbReference type="ARBA" id="ARBA00023136"/>
    </source>
</evidence>
<evidence type="ECO:0000256" key="1">
    <source>
        <dbReference type="ARBA" id="ARBA00004141"/>
    </source>
</evidence>
<evidence type="ECO:0000256" key="3">
    <source>
        <dbReference type="ARBA" id="ARBA00022692"/>
    </source>
</evidence>
<keyword evidence="4 6" id="KW-1133">Transmembrane helix</keyword>
<evidence type="ECO:0000256" key="4">
    <source>
        <dbReference type="ARBA" id="ARBA00022989"/>
    </source>
</evidence>
<feature type="domain" description="GtrA/DPMS transmembrane" evidence="7">
    <location>
        <begin position="25"/>
        <end position="113"/>
    </location>
</feature>
<feature type="transmembrane region" description="Helical" evidence="6">
    <location>
        <begin position="21"/>
        <end position="43"/>
    </location>
</feature>
<comment type="subcellular location">
    <subcellularLocation>
        <location evidence="1">Membrane</location>
        <topology evidence="1">Multi-pass membrane protein</topology>
    </subcellularLocation>
</comment>
<feature type="transmembrane region" description="Helical" evidence="6">
    <location>
        <begin position="131"/>
        <end position="152"/>
    </location>
</feature>
<dbReference type="InterPro" id="IPR051401">
    <property type="entry name" value="GtrA_CellWall_Glycosyl"/>
</dbReference>
<dbReference type="PANTHER" id="PTHR38459:SF1">
    <property type="entry name" value="PROPHAGE BACTOPRENOL-LINKED GLUCOSE TRANSLOCASE HOMOLOG"/>
    <property type="match status" value="1"/>
</dbReference>
<dbReference type="EMBL" id="RJUF01000173">
    <property type="protein sequence ID" value="MCP9764397.1"/>
    <property type="molecule type" value="Genomic_DNA"/>
</dbReference>
<proteinExistence type="inferred from homology"/>
<dbReference type="Pfam" id="PF04138">
    <property type="entry name" value="GtrA_DPMS_TM"/>
    <property type="match status" value="1"/>
</dbReference>
<dbReference type="PANTHER" id="PTHR38459">
    <property type="entry name" value="PROPHAGE BACTOPRENOL-LINKED GLUCOSE TRANSLOCASE HOMOLOG"/>
    <property type="match status" value="1"/>
</dbReference>
<reference evidence="8 9" key="1">
    <citation type="submission" date="2018-11" db="EMBL/GenBank/DDBJ databases">
        <title>Novel bacteria species description.</title>
        <authorList>
            <person name="Han J.-H."/>
        </authorList>
    </citation>
    <scope>NUCLEOTIDE SEQUENCE [LARGE SCALE GENOMIC DNA]</scope>
    <source>
        <strain evidence="8 9">KCTC23259</strain>
    </source>
</reference>
<keyword evidence="9" id="KW-1185">Reference proteome</keyword>
<dbReference type="AlphaFoldDB" id="A0AAE3H4J8"/>
<feature type="transmembrane region" description="Helical" evidence="6">
    <location>
        <begin position="88"/>
        <end position="111"/>
    </location>
</feature>
<protein>
    <submittedName>
        <fullName evidence="8">GtrA family protein</fullName>
    </submittedName>
</protein>
<sequence length="176" mass="19772">MCKTIPIFLKKAINLIKKRRSLIAYFFAAGSGVIVQYLVGTTYCIGHLNMDPPTAYSIGFIASIPVGFILSKVFAFKSRHSGNTTREMIKFGLVLFFSYIITVSGSTFALKSLTYLFGEIKTKIPFTNNDFSLTGTLSHFVGMGLSFIFNYFTHKKFTFVETGLFDKIKDFKKSKV</sequence>
<comment type="similarity">
    <text evidence="2">Belongs to the GtrA family.</text>
</comment>
<dbReference type="GO" id="GO:0000271">
    <property type="term" value="P:polysaccharide biosynthetic process"/>
    <property type="evidence" value="ECO:0007669"/>
    <property type="project" value="InterPro"/>
</dbReference>
<name>A0AAE3H4J8_9BACT</name>
<keyword evidence="3 6" id="KW-0812">Transmembrane</keyword>
<evidence type="ECO:0000256" key="2">
    <source>
        <dbReference type="ARBA" id="ARBA00009399"/>
    </source>
</evidence>
<evidence type="ECO:0000313" key="8">
    <source>
        <dbReference type="EMBL" id="MCP9764397.1"/>
    </source>
</evidence>
<gene>
    <name evidence="8" type="ORF">EGI31_15740</name>
</gene>
<feature type="transmembrane region" description="Helical" evidence="6">
    <location>
        <begin position="55"/>
        <end position="76"/>
    </location>
</feature>
<organism evidence="8 9">
    <name type="scientific">Lacihabitans soyangensis</name>
    <dbReference type="NCBI Taxonomy" id="869394"/>
    <lineage>
        <taxon>Bacteria</taxon>
        <taxon>Pseudomonadati</taxon>
        <taxon>Bacteroidota</taxon>
        <taxon>Cytophagia</taxon>
        <taxon>Cytophagales</taxon>
        <taxon>Leadbetterellaceae</taxon>
        <taxon>Lacihabitans</taxon>
    </lineage>
</organism>